<evidence type="ECO:0000313" key="1">
    <source>
        <dbReference type="EMBL" id="KDR77398.1"/>
    </source>
</evidence>
<sequence>MGAKDADGDENEEEKRQATFFDPLCSIIPITALPGRQHSNGSSIPSLAIFRVSSLQTDSYLALSLFPLTFLCSSPPLFLPSTSFALCAPFTRPTIITSIPCAFPRSRSKPPDTYHPRESSHPLAIEAYVICAAWKIRYPGIYYESSKHIHVKKV</sequence>
<dbReference type="EMBL" id="KL142376">
    <property type="protein sequence ID" value="KDR77398.1"/>
    <property type="molecule type" value="Genomic_DNA"/>
</dbReference>
<proteinExistence type="predicted"/>
<gene>
    <name evidence="1" type="ORF">GALMADRAFT_404718</name>
</gene>
<organism evidence="1 2">
    <name type="scientific">Galerina marginata (strain CBS 339.88)</name>
    <dbReference type="NCBI Taxonomy" id="685588"/>
    <lineage>
        <taxon>Eukaryota</taxon>
        <taxon>Fungi</taxon>
        <taxon>Dikarya</taxon>
        <taxon>Basidiomycota</taxon>
        <taxon>Agaricomycotina</taxon>
        <taxon>Agaricomycetes</taxon>
        <taxon>Agaricomycetidae</taxon>
        <taxon>Agaricales</taxon>
        <taxon>Agaricineae</taxon>
        <taxon>Strophariaceae</taxon>
        <taxon>Galerina</taxon>
    </lineage>
</organism>
<keyword evidence="2" id="KW-1185">Reference proteome</keyword>
<dbReference type="HOGENOM" id="CLU_1704338_0_0_1"/>
<accession>A0A067TEK8</accession>
<evidence type="ECO:0000313" key="2">
    <source>
        <dbReference type="Proteomes" id="UP000027222"/>
    </source>
</evidence>
<dbReference type="AlphaFoldDB" id="A0A067TEK8"/>
<dbReference type="Proteomes" id="UP000027222">
    <property type="component" value="Unassembled WGS sequence"/>
</dbReference>
<name>A0A067TEK8_GALM3</name>
<reference evidence="2" key="1">
    <citation type="journal article" date="2014" name="Proc. Natl. Acad. Sci. U.S.A.">
        <title>Extensive sampling of basidiomycete genomes demonstrates inadequacy of the white-rot/brown-rot paradigm for wood decay fungi.</title>
        <authorList>
            <person name="Riley R."/>
            <person name="Salamov A.A."/>
            <person name="Brown D.W."/>
            <person name="Nagy L.G."/>
            <person name="Floudas D."/>
            <person name="Held B.W."/>
            <person name="Levasseur A."/>
            <person name="Lombard V."/>
            <person name="Morin E."/>
            <person name="Otillar R."/>
            <person name="Lindquist E.A."/>
            <person name="Sun H."/>
            <person name="LaButti K.M."/>
            <person name="Schmutz J."/>
            <person name="Jabbour D."/>
            <person name="Luo H."/>
            <person name="Baker S.E."/>
            <person name="Pisabarro A.G."/>
            <person name="Walton J.D."/>
            <person name="Blanchette R.A."/>
            <person name="Henrissat B."/>
            <person name="Martin F."/>
            <person name="Cullen D."/>
            <person name="Hibbett D.S."/>
            <person name="Grigoriev I.V."/>
        </authorList>
    </citation>
    <scope>NUCLEOTIDE SEQUENCE [LARGE SCALE GENOMIC DNA]</scope>
    <source>
        <strain evidence="2">CBS 339.88</strain>
    </source>
</reference>
<protein>
    <submittedName>
        <fullName evidence="1">Uncharacterized protein</fullName>
    </submittedName>
</protein>